<feature type="transmembrane region" description="Helical" evidence="1">
    <location>
        <begin position="12"/>
        <end position="32"/>
    </location>
</feature>
<organism evidence="2 3">
    <name type="scientific">Kribbella orskensis</name>
    <dbReference type="NCBI Taxonomy" id="2512216"/>
    <lineage>
        <taxon>Bacteria</taxon>
        <taxon>Bacillati</taxon>
        <taxon>Actinomycetota</taxon>
        <taxon>Actinomycetes</taxon>
        <taxon>Propionibacteriales</taxon>
        <taxon>Kribbellaceae</taxon>
        <taxon>Kribbella</taxon>
    </lineage>
</organism>
<reference evidence="2 3" key="1">
    <citation type="journal article" date="2015" name="Stand. Genomic Sci.">
        <title>Genomic Encyclopedia of Bacterial and Archaeal Type Strains, Phase III: the genomes of soil and plant-associated and newly described type strains.</title>
        <authorList>
            <person name="Whitman W.B."/>
            <person name="Woyke T."/>
            <person name="Klenk H.P."/>
            <person name="Zhou Y."/>
            <person name="Lilburn T.G."/>
            <person name="Beck B.J."/>
            <person name="De Vos P."/>
            <person name="Vandamme P."/>
            <person name="Eisen J.A."/>
            <person name="Garrity G."/>
            <person name="Hugenholtz P."/>
            <person name="Kyrpides N.C."/>
        </authorList>
    </citation>
    <scope>NUCLEOTIDE SEQUENCE [LARGE SCALE GENOMIC DNA]</scope>
    <source>
        <strain evidence="2 3">VKM Ac-2538</strain>
    </source>
</reference>
<comment type="caution">
    <text evidence="2">The sequence shown here is derived from an EMBL/GenBank/DDBJ whole genome shotgun (WGS) entry which is preliminary data.</text>
</comment>
<keyword evidence="3" id="KW-1185">Reference proteome</keyword>
<sequence length="221" mass="23913">MSPEQRQTSGWVWVPTGVGAVLAPLHALARFATPDGKEDLESGAVQWWAEPAARALRPLLDWSDVDTVYRAYGKVWPVLIAATALSALQVSRSRHPRRLERWGWRLTLPGLALMVLGLFGFFWLGLDVAYIAAGMPGFLLAVVGSVLLGVAFLRDGYRPWLVPALLLGWLPLDIALSSVLSAGAGTVPMMAAWALANSTARRGEARRPLPPDVLPSSRQSA</sequence>
<feature type="transmembrane region" description="Helical" evidence="1">
    <location>
        <begin position="160"/>
        <end position="180"/>
    </location>
</feature>
<name>A0ABY2BT96_9ACTN</name>
<gene>
    <name evidence="2" type="ORF">EV644_102202</name>
</gene>
<feature type="transmembrane region" description="Helical" evidence="1">
    <location>
        <begin position="102"/>
        <end position="124"/>
    </location>
</feature>
<evidence type="ECO:0000313" key="2">
    <source>
        <dbReference type="EMBL" id="TCO29484.1"/>
    </source>
</evidence>
<protein>
    <recommendedName>
        <fullName evidence="4">Sensor histidine kinase</fullName>
    </recommendedName>
</protein>
<keyword evidence="1" id="KW-0812">Transmembrane</keyword>
<dbReference type="EMBL" id="SLWM01000002">
    <property type="protein sequence ID" value="TCO29484.1"/>
    <property type="molecule type" value="Genomic_DNA"/>
</dbReference>
<keyword evidence="1" id="KW-0472">Membrane</keyword>
<dbReference type="Proteomes" id="UP000295818">
    <property type="component" value="Unassembled WGS sequence"/>
</dbReference>
<feature type="transmembrane region" description="Helical" evidence="1">
    <location>
        <begin position="130"/>
        <end position="153"/>
    </location>
</feature>
<evidence type="ECO:0000256" key="1">
    <source>
        <dbReference type="SAM" id="Phobius"/>
    </source>
</evidence>
<keyword evidence="1" id="KW-1133">Transmembrane helix</keyword>
<dbReference type="RefSeq" id="WP_158292753.1">
    <property type="nucleotide sequence ID" value="NZ_SLWM01000002.1"/>
</dbReference>
<evidence type="ECO:0000313" key="3">
    <source>
        <dbReference type="Proteomes" id="UP000295818"/>
    </source>
</evidence>
<proteinExistence type="predicted"/>
<evidence type="ECO:0008006" key="4">
    <source>
        <dbReference type="Google" id="ProtNLM"/>
    </source>
</evidence>
<accession>A0ABY2BT96</accession>